<dbReference type="EMBL" id="JAEHHL010000001">
    <property type="protein sequence ID" value="MBK0398139.1"/>
    <property type="molecule type" value="Genomic_DNA"/>
</dbReference>
<evidence type="ECO:0000256" key="3">
    <source>
        <dbReference type="ARBA" id="ARBA00010299"/>
    </source>
</evidence>
<sequence length="357" mass="38494">MKPAADASLALDTQSGQGAPAARPGGLTPPEKAAVIIGALGAEAAGPLLELMDEAALHAFTAAMSRLRKVDARDVRETIAEFLDALGGYDTTVRGGISQVREVLGPHVNEALLGRLIDSAETPSPENVWKKLAKVGEDALAEFLMSEHPQTAAVILSKLGADHAAKILNRFDPDRARDVVMGITRASSLDPSVIEEIGASVSRELLRGQLGGGARSNPAERVGSILDYTSTELRDHVLGYIETSQPTFAAEVRRKMFTFEDIPARIEPRDATMLMREVDPETLLKAMRHAIDNDSATVDFLLRNISSRMADQMRQDLAEIGRLRRKDGEAAQSEVVATIRALEAAGRLKLTPPEEEH</sequence>
<comment type="function">
    <text evidence="10">FliG is one of three proteins (FliG, FliN, FliM) that forms the rotor-mounted switch complex (C ring), located at the base of the basal body. This complex interacts with the CheY and CheZ chemotaxis proteins, in addition to contacting components of the motor that determine the direction of flagellar rotation.</text>
</comment>
<evidence type="ECO:0000256" key="10">
    <source>
        <dbReference type="ARBA" id="ARBA00025598"/>
    </source>
</evidence>
<keyword evidence="16" id="KW-1185">Reference proteome</keyword>
<keyword evidence="9" id="KW-0975">Bacterial flagellum</keyword>
<evidence type="ECO:0000256" key="6">
    <source>
        <dbReference type="ARBA" id="ARBA00022500"/>
    </source>
</evidence>
<evidence type="ECO:0000256" key="7">
    <source>
        <dbReference type="ARBA" id="ARBA00022779"/>
    </source>
</evidence>
<dbReference type="Proteomes" id="UP000655420">
    <property type="component" value="Unassembled WGS sequence"/>
</dbReference>
<keyword evidence="8" id="KW-0472">Membrane</keyword>
<dbReference type="InterPro" id="IPR000090">
    <property type="entry name" value="Flg_Motor_Flig"/>
</dbReference>
<dbReference type="InterPro" id="IPR028263">
    <property type="entry name" value="FliG_N"/>
</dbReference>
<dbReference type="RefSeq" id="WP_200606834.1">
    <property type="nucleotide sequence ID" value="NZ_JAEHHL010000001.1"/>
</dbReference>
<dbReference type="PANTHER" id="PTHR30534">
    <property type="entry name" value="FLAGELLAR MOTOR SWITCH PROTEIN FLIG"/>
    <property type="match status" value="1"/>
</dbReference>
<reference evidence="15" key="1">
    <citation type="submission" date="2020-12" db="EMBL/GenBank/DDBJ databases">
        <title>Bacterial taxonomy.</title>
        <authorList>
            <person name="Pan X."/>
        </authorList>
    </citation>
    <scope>NUCLEOTIDE SEQUENCE</scope>
    <source>
        <strain evidence="15">M0105</strain>
    </source>
</reference>
<feature type="domain" description="Flagellar motor switch protein FliG C-terminal" evidence="12">
    <location>
        <begin position="241"/>
        <end position="350"/>
    </location>
</feature>
<dbReference type="InterPro" id="IPR023087">
    <property type="entry name" value="Flg_Motor_Flig_C"/>
</dbReference>
<dbReference type="Pfam" id="PF01706">
    <property type="entry name" value="FliG_C"/>
    <property type="match status" value="1"/>
</dbReference>
<name>A0A8J7M615_9RHOB</name>
<keyword evidence="5" id="KW-1003">Cell membrane</keyword>
<evidence type="ECO:0000256" key="1">
    <source>
        <dbReference type="ARBA" id="ARBA00004117"/>
    </source>
</evidence>
<dbReference type="Pfam" id="PF14842">
    <property type="entry name" value="FliG_N"/>
    <property type="match status" value="1"/>
</dbReference>
<dbReference type="InterPro" id="IPR011002">
    <property type="entry name" value="FliG_a-hlx"/>
</dbReference>
<feature type="region of interest" description="Disordered" evidence="11">
    <location>
        <begin position="1"/>
        <end position="28"/>
    </location>
</feature>
<evidence type="ECO:0000256" key="2">
    <source>
        <dbReference type="ARBA" id="ARBA00004413"/>
    </source>
</evidence>
<evidence type="ECO:0000259" key="12">
    <source>
        <dbReference type="Pfam" id="PF01706"/>
    </source>
</evidence>
<keyword evidence="6" id="KW-0145">Chemotaxis</keyword>
<dbReference type="GO" id="GO:0005886">
    <property type="term" value="C:plasma membrane"/>
    <property type="evidence" value="ECO:0007669"/>
    <property type="project" value="UniProtKB-SubCell"/>
</dbReference>
<evidence type="ECO:0000313" key="15">
    <source>
        <dbReference type="EMBL" id="MBK0398139.1"/>
    </source>
</evidence>
<protein>
    <recommendedName>
        <fullName evidence="4">Flagellar motor switch protein FliG</fullName>
    </recommendedName>
</protein>
<dbReference type="GO" id="GO:0009425">
    <property type="term" value="C:bacterial-type flagellum basal body"/>
    <property type="evidence" value="ECO:0007669"/>
    <property type="project" value="UniProtKB-SubCell"/>
</dbReference>
<dbReference type="Gene3D" id="1.10.220.30">
    <property type="match status" value="3"/>
</dbReference>
<proteinExistence type="inferred from homology"/>
<comment type="subcellular location">
    <subcellularLocation>
        <location evidence="1">Bacterial flagellum basal body</location>
    </subcellularLocation>
    <subcellularLocation>
        <location evidence="2">Cell membrane</location>
        <topology evidence="2">Peripheral membrane protein</topology>
        <orientation evidence="2">Cytoplasmic side</orientation>
    </subcellularLocation>
</comment>
<evidence type="ECO:0000256" key="8">
    <source>
        <dbReference type="ARBA" id="ARBA00023136"/>
    </source>
</evidence>
<dbReference type="PANTHER" id="PTHR30534:SF0">
    <property type="entry name" value="FLAGELLAR MOTOR SWITCH PROTEIN FLIG"/>
    <property type="match status" value="1"/>
</dbReference>
<evidence type="ECO:0000313" key="16">
    <source>
        <dbReference type="Proteomes" id="UP000655420"/>
    </source>
</evidence>
<comment type="similarity">
    <text evidence="3">Belongs to the FliG family.</text>
</comment>
<dbReference type="GO" id="GO:0006935">
    <property type="term" value="P:chemotaxis"/>
    <property type="evidence" value="ECO:0007669"/>
    <property type="project" value="UniProtKB-KW"/>
</dbReference>
<dbReference type="GO" id="GO:0003774">
    <property type="term" value="F:cytoskeletal motor activity"/>
    <property type="evidence" value="ECO:0007669"/>
    <property type="project" value="InterPro"/>
</dbReference>
<comment type="caution">
    <text evidence="15">The sequence shown here is derived from an EMBL/GenBank/DDBJ whole genome shotgun (WGS) entry which is preliminary data.</text>
</comment>
<evidence type="ECO:0000259" key="14">
    <source>
        <dbReference type="Pfam" id="PF14842"/>
    </source>
</evidence>
<dbReference type="PRINTS" id="PR00954">
    <property type="entry name" value="FLGMOTORFLIG"/>
</dbReference>
<organism evidence="15 16">
    <name type="scientific">Thermohalobaculum xanthum</name>
    <dbReference type="NCBI Taxonomy" id="2753746"/>
    <lineage>
        <taxon>Bacteria</taxon>
        <taxon>Pseudomonadati</taxon>
        <taxon>Pseudomonadota</taxon>
        <taxon>Alphaproteobacteria</taxon>
        <taxon>Rhodobacterales</taxon>
        <taxon>Paracoccaceae</taxon>
        <taxon>Thermohalobaculum</taxon>
    </lineage>
</organism>
<evidence type="ECO:0000256" key="9">
    <source>
        <dbReference type="ARBA" id="ARBA00023143"/>
    </source>
</evidence>
<dbReference type="SUPFAM" id="SSF48029">
    <property type="entry name" value="FliG"/>
    <property type="match status" value="2"/>
</dbReference>
<dbReference type="InterPro" id="IPR032779">
    <property type="entry name" value="FliG_M"/>
</dbReference>
<evidence type="ECO:0000256" key="11">
    <source>
        <dbReference type="SAM" id="MobiDB-lite"/>
    </source>
</evidence>
<dbReference type="Pfam" id="PF14841">
    <property type="entry name" value="FliG_M"/>
    <property type="match status" value="1"/>
</dbReference>
<dbReference type="GO" id="GO:0071973">
    <property type="term" value="P:bacterial-type flagellum-dependent cell motility"/>
    <property type="evidence" value="ECO:0007669"/>
    <property type="project" value="InterPro"/>
</dbReference>
<feature type="domain" description="Flagellar motor switch protein FliG N-terminal" evidence="14">
    <location>
        <begin position="27"/>
        <end position="126"/>
    </location>
</feature>
<accession>A0A8J7M615</accession>
<evidence type="ECO:0000259" key="13">
    <source>
        <dbReference type="Pfam" id="PF14841"/>
    </source>
</evidence>
<feature type="domain" description="Flagellar motor switch protein FliG middle" evidence="13">
    <location>
        <begin position="138"/>
        <end position="205"/>
    </location>
</feature>
<dbReference type="AlphaFoldDB" id="A0A8J7M615"/>
<evidence type="ECO:0000256" key="4">
    <source>
        <dbReference type="ARBA" id="ARBA00021870"/>
    </source>
</evidence>
<keyword evidence="7" id="KW-0283">Flagellar rotation</keyword>
<gene>
    <name evidence="15" type="ORF">H0I76_02965</name>
</gene>
<evidence type="ECO:0000256" key="5">
    <source>
        <dbReference type="ARBA" id="ARBA00022475"/>
    </source>
</evidence>